<evidence type="ECO:0000256" key="1">
    <source>
        <dbReference type="ARBA" id="ARBA00005234"/>
    </source>
</evidence>
<accession>A0A2G2WCT8</accession>
<comment type="caution">
    <text evidence="5">The sequence shown here is derived from an EMBL/GenBank/DDBJ whole genome shotgun (WGS) entry which is preliminary data.</text>
</comment>
<evidence type="ECO:0000256" key="3">
    <source>
        <dbReference type="ARBA" id="ARBA00022801"/>
    </source>
</evidence>
<name>A0A2G2WCT8_CAPBA</name>
<protein>
    <recommendedName>
        <fullName evidence="4">Ubiquitin-like protease family profile domain-containing protein</fullName>
    </recommendedName>
</protein>
<comment type="similarity">
    <text evidence="1">Belongs to the peptidase C48 family.</text>
</comment>
<evidence type="ECO:0000313" key="5">
    <source>
        <dbReference type="EMBL" id="PHT43076.1"/>
    </source>
</evidence>
<dbReference type="EMBL" id="MLFT02000007">
    <property type="protein sequence ID" value="PHT43076.1"/>
    <property type="molecule type" value="Genomic_DNA"/>
</dbReference>
<dbReference type="Gene3D" id="3.40.395.10">
    <property type="entry name" value="Adenoviral Proteinase, Chain A"/>
    <property type="match status" value="1"/>
</dbReference>
<dbReference type="GO" id="GO:0008234">
    <property type="term" value="F:cysteine-type peptidase activity"/>
    <property type="evidence" value="ECO:0007669"/>
    <property type="project" value="InterPro"/>
</dbReference>
<evidence type="ECO:0000313" key="6">
    <source>
        <dbReference type="Proteomes" id="UP000224567"/>
    </source>
</evidence>
<sequence>MNKNMKFVSPDHKIGQYIRGFKLSANVSWDTVDNVIIPVNVSDSFHWILVVFCIRRRCLFVYDSLLGWAVHTKNVIDHVESLATMLSLFLVAIDFFGKRDDIDWKRELAYIDKSFSDPLEYAIMKNAPQQRADSKCVS</sequence>
<reference evidence="5 6" key="1">
    <citation type="journal article" date="2017" name="Genome Biol.">
        <title>New reference genome sequences of hot pepper reveal the massive evolution of plant disease-resistance genes by retroduplication.</title>
        <authorList>
            <person name="Kim S."/>
            <person name="Park J."/>
            <person name="Yeom S.I."/>
            <person name="Kim Y.M."/>
            <person name="Seo E."/>
            <person name="Kim K.T."/>
            <person name="Kim M.S."/>
            <person name="Lee J.M."/>
            <person name="Cheong K."/>
            <person name="Shin H.S."/>
            <person name="Kim S.B."/>
            <person name="Han K."/>
            <person name="Lee J."/>
            <person name="Park M."/>
            <person name="Lee H.A."/>
            <person name="Lee H.Y."/>
            <person name="Lee Y."/>
            <person name="Oh S."/>
            <person name="Lee J.H."/>
            <person name="Choi E."/>
            <person name="Choi E."/>
            <person name="Lee S.E."/>
            <person name="Jeon J."/>
            <person name="Kim H."/>
            <person name="Choi G."/>
            <person name="Song H."/>
            <person name="Lee J."/>
            <person name="Lee S.C."/>
            <person name="Kwon J.K."/>
            <person name="Lee H.Y."/>
            <person name="Koo N."/>
            <person name="Hong Y."/>
            <person name="Kim R.W."/>
            <person name="Kang W.H."/>
            <person name="Huh J.H."/>
            <person name="Kang B.C."/>
            <person name="Yang T.J."/>
            <person name="Lee Y.H."/>
            <person name="Bennetzen J.L."/>
            <person name="Choi D."/>
        </authorList>
    </citation>
    <scope>NUCLEOTIDE SEQUENCE [LARGE SCALE GENOMIC DNA]</scope>
    <source>
        <strain evidence="6">cv. PBC81</strain>
    </source>
</reference>
<gene>
    <name evidence="5" type="ORF">CQW23_17101</name>
</gene>
<dbReference type="OrthoDB" id="1291327at2759"/>
<dbReference type="GO" id="GO:0006508">
    <property type="term" value="P:proteolysis"/>
    <property type="evidence" value="ECO:0007669"/>
    <property type="project" value="UniProtKB-KW"/>
</dbReference>
<organism evidence="5 6">
    <name type="scientific">Capsicum baccatum</name>
    <name type="common">Peruvian pepper</name>
    <dbReference type="NCBI Taxonomy" id="33114"/>
    <lineage>
        <taxon>Eukaryota</taxon>
        <taxon>Viridiplantae</taxon>
        <taxon>Streptophyta</taxon>
        <taxon>Embryophyta</taxon>
        <taxon>Tracheophyta</taxon>
        <taxon>Spermatophyta</taxon>
        <taxon>Magnoliopsida</taxon>
        <taxon>eudicotyledons</taxon>
        <taxon>Gunneridae</taxon>
        <taxon>Pentapetalae</taxon>
        <taxon>asterids</taxon>
        <taxon>lamiids</taxon>
        <taxon>Solanales</taxon>
        <taxon>Solanaceae</taxon>
        <taxon>Solanoideae</taxon>
        <taxon>Capsiceae</taxon>
        <taxon>Capsicum</taxon>
    </lineage>
</organism>
<evidence type="ECO:0000259" key="4">
    <source>
        <dbReference type="PROSITE" id="PS50600"/>
    </source>
</evidence>
<dbReference type="PROSITE" id="PS50600">
    <property type="entry name" value="ULP_PROTEASE"/>
    <property type="match status" value="1"/>
</dbReference>
<dbReference type="Pfam" id="PF02902">
    <property type="entry name" value="Peptidase_C48"/>
    <property type="match status" value="1"/>
</dbReference>
<feature type="domain" description="Ubiquitin-like protease family profile" evidence="4">
    <location>
        <begin position="1"/>
        <end position="138"/>
    </location>
</feature>
<keyword evidence="2" id="KW-0645">Protease</keyword>
<dbReference type="Proteomes" id="UP000224567">
    <property type="component" value="Unassembled WGS sequence"/>
</dbReference>
<dbReference type="InterPro" id="IPR003653">
    <property type="entry name" value="Peptidase_C48_C"/>
</dbReference>
<dbReference type="InterPro" id="IPR038765">
    <property type="entry name" value="Papain-like_cys_pep_sf"/>
</dbReference>
<dbReference type="AlphaFoldDB" id="A0A2G2WCT8"/>
<proteinExistence type="inferred from homology"/>
<keyword evidence="6" id="KW-1185">Reference proteome</keyword>
<evidence type="ECO:0000256" key="2">
    <source>
        <dbReference type="ARBA" id="ARBA00022670"/>
    </source>
</evidence>
<dbReference type="SUPFAM" id="SSF54001">
    <property type="entry name" value="Cysteine proteinases"/>
    <property type="match status" value="1"/>
</dbReference>
<dbReference type="PANTHER" id="PTHR31470">
    <property type="entry name" value="CYSTEINE PROTEINASES SUPERFAMILY PROTEIN-RELATED-RELATED"/>
    <property type="match status" value="1"/>
</dbReference>
<reference evidence="6" key="2">
    <citation type="journal article" date="2017" name="J. Anim. Genet.">
        <title>Multiple reference genome sequences of hot pepper reveal the massive evolution of plant disease resistance genes by retroduplication.</title>
        <authorList>
            <person name="Kim S."/>
            <person name="Park J."/>
            <person name="Yeom S.-I."/>
            <person name="Kim Y.-M."/>
            <person name="Seo E."/>
            <person name="Kim K.-T."/>
            <person name="Kim M.-S."/>
            <person name="Lee J.M."/>
            <person name="Cheong K."/>
            <person name="Shin H.-S."/>
            <person name="Kim S.-B."/>
            <person name="Han K."/>
            <person name="Lee J."/>
            <person name="Park M."/>
            <person name="Lee H.-A."/>
            <person name="Lee H.-Y."/>
            <person name="Lee Y."/>
            <person name="Oh S."/>
            <person name="Lee J.H."/>
            <person name="Choi E."/>
            <person name="Choi E."/>
            <person name="Lee S.E."/>
            <person name="Jeon J."/>
            <person name="Kim H."/>
            <person name="Choi G."/>
            <person name="Song H."/>
            <person name="Lee J."/>
            <person name="Lee S.-C."/>
            <person name="Kwon J.-K."/>
            <person name="Lee H.-Y."/>
            <person name="Koo N."/>
            <person name="Hong Y."/>
            <person name="Kim R.W."/>
            <person name="Kang W.-H."/>
            <person name="Huh J.H."/>
            <person name="Kang B.-C."/>
            <person name="Yang T.-J."/>
            <person name="Lee Y.-H."/>
            <person name="Bennetzen J.L."/>
            <person name="Choi D."/>
        </authorList>
    </citation>
    <scope>NUCLEOTIDE SEQUENCE [LARGE SCALE GENOMIC DNA]</scope>
    <source>
        <strain evidence="6">cv. PBC81</strain>
    </source>
</reference>
<keyword evidence="3" id="KW-0378">Hydrolase</keyword>
<dbReference type="PANTHER" id="PTHR31470:SF56">
    <property type="entry name" value="ULP1 PROTEASE FAMILY, C-TERMINAL CATALYTIC DOMAIN CONTAINING PROTEIN"/>
    <property type="match status" value="1"/>
</dbReference>